<reference evidence="2 3" key="1">
    <citation type="submission" date="2024-01" db="EMBL/GenBank/DDBJ databases">
        <title>A telomere-to-telomere, gap-free genome of sweet tea (Lithocarpus litseifolius).</title>
        <authorList>
            <person name="Zhou J."/>
        </authorList>
    </citation>
    <scope>NUCLEOTIDE SEQUENCE [LARGE SCALE GENOMIC DNA]</scope>
    <source>
        <strain evidence="2">Zhou-2022a</strain>
        <tissue evidence="2">Leaf</tissue>
    </source>
</reference>
<dbReference type="AlphaFoldDB" id="A0AAW2E2F4"/>
<comment type="caution">
    <text evidence="2">The sequence shown here is derived from an EMBL/GenBank/DDBJ whole genome shotgun (WGS) entry which is preliminary data.</text>
</comment>
<sequence length="102" mass="11558">MREWVLGGRNPRVRAISLWLVVAVGGAMEVWLWRFRQLTVAGLKGFGHMRLGLCEEKERVRESSSSGHGGLNVRELHSVCFEPRFDPQLSLDKPTPSQPTFI</sequence>
<feature type="transmembrane region" description="Helical" evidence="1">
    <location>
        <begin position="16"/>
        <end position="35"/>
    </location>
</feature>
<organism evidence="2 3">
    <name type="scientific">Lithocarpus litseifolius</name>
    <dbReference type="NCBI Taxonomy" id="425828"/>
    <lineage>
        <taxon>Eukaryota</taxon>
        <taxon>Viridiplantae</taxon>
        <taxon>Streptophyta</taxon>
        <taxon>Embryophyta</taxon>
        <taxon>Tracheophyta</taxon>
        <taxon>Spermatophyta</taxon>
        <taxon>Magnoliopsida</taxon>
        <taxon>eudicotyledons</taxon>
        <taxon>Gunneridae</taxon>
        <taxon>Pentapetalae</taxon>
        <taxon>rosids</taxon>
        <taxon>fabids</taxon>
        <taxon>Fagales</taxon>
        <taxon>Fagaceae</taxon>
        <taxon>Lithocarpus</taxon>
    </lineage>
</organism>
<keyword evidence="1" id="KW-0812">Transmembrane</keyword>
<dbReference type="Proteomes" id="UP001459277">
    <property type="component" value="Unassembled WGS sequence"/>
</dbReference>
<evidence type="ECO:0000313" key="2">
    <source>
        <dbReference type="EMBL" id="KAL0015785.1"/>
    </source>
</evidence>
<keyword evidence="3" id="KW-1185">Reference proteome</keyword>
<protein>
    <submittedName>
        <fullName evidence="2">Uncharacterized protein</fullName>
    </submittedName>
</protein>
<proteinExistence type="predicted"/>
<name>A0AAW2E2F4_9ROSI</name>
<dbReference type="EMBL" id="JAZDWU010000001">
    <property type="protein sequence ID" value="KAL0015785.1"/>
    <property type="molecule type" value="Genomic_DNA"/>
</dbReference>
<keyword evidence="1" id="KW-1133">Transmembrane helix</keyword>
<evidence type="ECO:0000256" key="1">
    <source>
        <dbReference type="SAM" id="Phobius"/>
    </source>
</evidence>
<accession>A0AAW2E2F4</accession>
<evidence type="ECO:0000313" key="3">
    <source>
        <dbReference type="Proteomes" id="UP001459277"/>
    </source>
</evidence>
<keyword evidence="1" id="KW-0472">Membrane</keyword>
<gene>
    <name evidence="2" type="ORF">SO802_002854</name>
</gene>